<dbReference type="InterPro" id="IPR014729">
    <property type="entry name" value="Rossmann-like_a/b/a_fold"/>
</dbReference>
<comment type="function">
    <text evidence="1">Catalyzes the phosphorylation of riboflavin to FMN followed by the adenylation of FMN to FAD.</text>
</comment>
<accession>A0A0R2RIY5</accession>
<dbReference type="UniPathway" id="UPA00277">
    <property type="reaction ID" value="UER00407"/>
</dbReference>
<dbReference type="PANTHER" id="PTHR22749">
    <property type="entry name" value="RIBOFLAVIN KINASE/FMN ADENYLYLTRANSFERASE"/>
    <property type="match status" value="1"/>
</dbReference>
<keyword evidence="11 15" id="KW-0067">ATP-binding</keyword>
<dbReference type="PANTHER" id="PTHR22749:SF6">
    <property type="entry name" value="RIBOFLAVIN KINASE"/>
    <property type="match status" value="1"/>
</dbReference>
<evidence type="ECO:0000256" key="11">
    <source>
        <dbReference type="ARBA" id="ARBA00022840"/>
    </source>
</evidence>
<keyword evidence="8 15" id="KW-0547">Nucleotide-binding</keyword>
<dbReference type="GO" id="GO:0008531">
    <property type="term" value="F:riboflavin kinase activity"/>
    <property type="evidence" value="ECO:0007669"/>
    <property type="project" value="UniProtKB-UniRule"/>
</dbReference>
<dbReference type="InterPro" id="IPR015865">
    <property type="entry name" value="Riboflavin_kinase_bac/euk"/>
</dbReference>
<reference evidence="17 18" key="1">
    <citation type="submission" date="2015-10" db="EMBL/GenBank/DDBJ databases">
        <title>Metagenome-Assembled Genomes uncover a global brackish microbiome.</title>
        <authorList>
            <person name="Hugerth L.W."/>
            <person name="Larsson J."/>
            <person name="Alneberg J."/>
            <person name="Lindh M.V."/>
            <person name="Legrand C."/>
            <person name="Pinhassi J."/>
            <person name="Andersson A.F."/>
        </authorList>
    </citation>
    <scope>NUCLEOTIDE SEQUENCE [LARGE SCALE GENOMIC DNA]</scope>
    <source>
        <strain evidence="17">BACL18 MAG-120507-bin52</strain>
    </source>
</reference>
<comment type="caution">
    <text evidence="17">The sequence shown here is derived from an EMBL/GenBank/DDBJ whole genome shotgun (WGS) entry which is preliminary data.</text>
</comment>
<dbReference type="SUPFAM" id="SSF52374">
    <property type="entry name" value="Nucleotidylyl transferase"/>
    <property type="match status" value="1"/>
</dbReference>
<keyword evidence="7 15" id="KW-0548">Nucleotidyltransferase</keyword>
<comment type="catalytic activity">
    <reaction evidence="13 15">
        <text>riboflavin + ATP = FMN + ADP + H(+)</text>
        <dbReference type="Rhea" id="RHEA:14357"/>
        <dbReference type="ChEBI" id="CHEBI:15378"/>
        <dbReference type="ChEBI" id="CHEBI:30616"/>
        <dbReference type="ChEBI" id="CHEBI:57986"/>
        <dbReference type="ChEBI" id="CHEBI:58210"/>
        <dbReference type="ChEBI" id="CHEBI:456216"/>
        <dbReference type="EC" id="2.7.1.26"/>
    </reaction>
</comment>
<keyword evidence="6 15" id="KW-0808">Transferase</keyword>
<evidence type="ECO:0000256" key="13">
    <source>
        <dbReference type="ARBA" id="ARBA00047880"/>
    </source>
</evidence>
<dbReference type="GO" id="GO:0009231">
    <property type="term" value="P:riboflavin biosynthetic process"/>
    <property type="evidence" value="ECO:0007669"/>
    <property type="project" value="InterPro"/>
</dbReference>
<evidence type="ECO:0000256" key="8">
    <source>
        <dbReference type="ARBA" id="ARBA00022741"/>
    </source>
</evidence>
<dbReference type="InterPro" id="IPR015864">
    <property type="entry name" value="FAD_synthase"/>
</dbReference>
<dbReference type="EC" id="2.7.1.26" evidence="15"/>
<evidence type="ECO:0000313" key="18">
    <source>
        <dbReference type="Proteomes" id="UP000051269"/>
    </source>
</evidence>
<evidence type="ECO:0000256" key="2">
    <source>
        <dbReference type="ARBA" id="ARBA00004726"/>
    </source>
</evidence>
<dbReference type="Pfam" id="PF01687">
    <property type="entry name" value="Flavokinase"/>
    <property type="match status" value="1"/>
</dbReference>
<gene>
    <name evidence="17" type="ORF">ABR82_01360</name>
</gene>
<feature type="domain" description="Riboflavin kinase" evidence="16">
    <location>
        <begin position="181"/>
        <end position="303"/>
    </location>
</feature>
<keyword evidence="10 15" id="KW-0274">FAD</keyword>
<dbReference type="GO" id="GO:0005524">
    <property type="term" value="F:ATP binding"/>
    <property type="evidence" value="ECO:0007669"/>
    <property type="project" value="UniProtKB-UniRule"/>
</dbReference>
<dbReference type="InterPro" id="IPR023465">
    <property type="entry name" value="Riboflavin_kinase_dom_sf"/>
</dbReference>
<proteinExistence type="inferred from homology"/>
<evidence type="ECO:0000256" key="3">
    <source>
        <dbReference type="ARBA" id="ARBA00005201"/>
    </source>
</evidence>
<evidence type="ECO:0000256" key="15">
    <source>
        <dbReference type="PIRNR" id="PIRNR004491"/>
    </source>
</evidence>
<comment type="similarity">
    <text evidence="15">Belongs to the ribF family.</text>
</comment>
<dbReference type="NCBIfam" id="TIGR00083">
    <property type="entry name" value="ribF"/>
    <property type="match status" value="1"/>
</dbReference>
<comment type="catalytic activity">
    <reaction evidence="14 15">
        <text>FMN + ATP + H(+) = FAD + diphosphate</text>
        <dbReference type="Rhea" id="RHEA:17237"/>
        <dbReference type="ChEBI" id="CHEBI:15378"/>
        <dbReference type="ChEBI" id="CHEBI:30616"/>
        <dbReference type="ChEBI" id="CHEBI:33019"/>
        <dbReference type="ChEBI" id="CHEBI:57692"/>
        <dbReference type="ChEBI" id="CHEBI:58210"/>
        <dbReference type="EC" id="2.7.7.2"/>
    </reaction>
</comment>
<dbReference type="Gene3D" id="2.40.30.30">
    <property type="entry name" value="Riboflavin kinase-like"/>
    <property type="match status" value="1"/>
</dbReference>
<dbReference type="Proteomes" id="UP000051269">
    <property type="component" value="Unassembled WGS sequence"/>
</dbReference>
<keyword evidence="9 15" id="KW-0418">Kinase</keyword>
<evidence type="ECO:0000256" key="9">
    <source>
        <dbReference type="ARBA" id="ARBA00022777"/>
    </source>
</evidence>
<dbReference type="InterPro" id="IPR002606">
    <property type="entry name" value="Riboflavin_kinase_bac"/>
</dbReference>
<evidence type="ECO:0000256" key="12">
    <source>
        <dbReference type="ARBA" id="ARBA00023268"/>
    </source>
</evidence>
<dbReference type="EMBL" id="LIBO01000043">
    <property type="protein sequence ID" value="KRO62687.1"/>
    <property type="molecule type" value="Genomic_DNA"/>
</dbReference>
<dbReference type="SUPFAM" id="SSF82114">
    <property type="entry name" value="Riboflavin kinase-like"/>
    <property type="match status" value="1"/>
</dbReference>
<dbReference type="EC" id="2.7.7.2" evidence="15"/>
<evidence type="ECO:0000259" key="16">
    <source>
        <dbReference type="SMART" id="SM00904"/>
    </source>
</evidence>
<evidence type="ECO:0000256" key="4">
    <source>
        <dbReference type="ARBA" id="ARBA00022630"/>
    </source>
</evidence>
<dbReference type="AlphaFoldDB" id="A0A0R2RIY5"/>
<evidence type="ECO:0000256" key="1">
    <source>
        <dbReference type="ARBA" id="ARBA00002121"/>
    </source>
</evidence>
<comment type="pathway">
    <text evidence="3 15">Cofactor biosynthesis; FMN biosynthesis; FMN from riboflavin (ATP route): step 1/1.</text>
</comment>
<dbReference type="CDD" id="cd02064">
    <property type="entry name" value="FAD_synthetase_N"/>
    <property type="match status" value="1"/>
</dbReference>
<dbReference type="GO" id="GO:0009398">
    <property type="term" value="P:FMN biosynthetic process"/>
    <property type="evidence" value="ECO:0007669"/>
    <property type="project" value="UniProtKB-UniRule"/>
</dbReference>
<keyword evidence="12" id="KW-0511">Multifunctional enzyme</keyword>
<comment type="pathway">
    <text evidence="2 15">Cofactor biosynthesis; FAD biosynthesis; FAD from FMN: step 1/1.</text>
</comment>
<protein>
    <recommendedName>
        <fullName evidence="15">Riboflavin biosynthesis protein</fullName>
    </recommendedName>
    <domain>
        <recommendedName>
            <fullName evidence="15">Riboflavin kinase</fullName>
            <ecNumber evidence="15">2.7.1.26</ecNumber>
        </recommendedName>
        <alternativeName>
            <fullName evidence="15">Flavokinase</fullName>
        </alternativeName>
    </domain>
    <domain>
        <recommendedName>
            <fullName evidence="15">FMN adenylyltransferase</fullName>
            <ecNumber evidence="15">2.7.7.2</ecNumber>
        </recommendedName>
        <alternativeName>
            <fullName evidence="15">FAD pyrophosphorylase</fullName>
        </alternativeName>
        <alternativeName>
            <fullName evidence="15">FAD synthase</fullName>
        </alternativeName>
    </domain>
</protein>
<dbReference type="UniPathway" id="UPA00276">
    <property type="reaction ID" value="UER00406"/>
</dbReference>
<dbReference type="GO" id="GO:0003919">
    <property type="term" value="F:FMN adenylyltransferase activity"/>
    <property type="evidence" value="ECO:0007669"/>
    <property type="project" value="UniProtKB-UniRule"/>
</dbReference>
<dbReference type="PIRSF" id="PIRSF004491">
    <property type="entry name" value="FAD_Synth"/>
    <property type="match status" value="1"/>
</dbReference>
<evidence type="ECO:0000256" key="10">
    <source>
        <dbReference type="ARBA" id="ARBA00022827"/>
    </source>
</evidence>
<keyword evidence="5 15" id="KW-0288">FMN</keyword>
<name>A0A0R2RIY5_9BACT</name>
<dbReference type="GO" id="GO:0006747">
    <property type="term" value="P:FAD biosynthetic process"/>
    <property type="evidence" value="ECO:0007669"/>
    <property type="project" value="UniProtKB-UniRule"/>
</dbReference>
<dbReference type="Pfam" id="PF06574">
    <property type="entry name" value="FAD_syn"/>
    <property type="match status" value="1"/>
</dbReference>
<dbReference type="SMART" id="SM00904">
    <property type="entry name" value="Flavokinase"/>
    <property type="match status" value="1"/>
</dbReference>
<keyword evidence="4 15" id="KW-0285">Flavoprotein</keyword>
<sequence length="304" mass="33290">MNRVDSLSPSPLGNSIRHLALGFFDGLHLGHQRVIFGGTIPHLPNATAVLTFRDHPLSILHPEKHPALITGLPHKLRLLDRWQINLTIALPFDSERSQQSPAAFLEELTLAFPALQTVSVGPNWRFGNKRSGDVPMLSDWCEQSSITLDNPAPVLYEGERISSSRIRAAIQSGKLTDASAMLGRPFTILGRVKTGEGRGHDLGYPTANLATEDECLPPNGVYAGRACLADGSFHLAAINLGTCPTFGGKNRNIEAHLPKFSGQLVGQEIDLEFHRYLRPEKKFPDARSLSDQIRKDVEAVLTST</sequence>
<organism evidence="17 18">
    <name type="scientific">Verrucomicrobia subdivision 6 bacterium BACL9 MAG-120507-bin52</name>
    <dbReference type="NCBI Taxonomy" id="1655590"/>
    <lineage>
        <taxon>Bacteria</taxon>
        <taxon>Pseudomonadati</taxon>
        <taxon>Verrucomicrobiota</taxon>
        <taxon>Verrucomicrobiia</taxon>
        <taxon>Verrucomicrobiales</taxon>
        <taxon>Verrucomicrobia subdivision 6</taxon>
    </lineage>
</organism>
<dbReference type="InterPro" id="IPR023468">
    <property type="entry name" value="Riboflavin_kinase"/>
</dbReference>
<evidence type="ECO:0000256" key="5">
    <source>
        <dbReference type="ARBA" id="ARBA00022643"/>
    </source>
</evidence>
<evidence type="ECO:0000256" key="6">
    <source>
        <dbReference type="ARBA" id="ARBA00022679"/>
    </source>
</evidence>
<evidence type="ECO:0000256" key="14">
    <source>
        <dbReference type="ARBA" id="ARBA00049494"/>
    </source>
</evidence>
<evidence type="ECO:0000313" key="17">
    <source>
        <dbReference type="EMBL" id="KRO62687.1"/>
    </source>
</evidence>
<dbReference type="Gene3D" id="3.40.50.620">
    <property type="entry name" value="HUPs"/>
    <property type="match status" value="1"/>
</dbReference>
<evidence type="ECO:0000256" key="7">
    <source>
        <dbReference type="ARBA" id="ARBA00022695"/>
    </source>
</evidence>